<accession>A0A413VW36</accession>
<comment type="caution">
    <text evidence="1">The sequence shown here is derived from an EMBL/GenBank/DDBJ whole genome shotgun (WGS) entry which is preliminary data.</text>
</comment>
<reference evidence="1 2" key="1">
    <citation type="submission" date="2018-08" db="EMBL/GenBank/DDBJ databases">
        <title>A genome reference for cultivated species of the human gut microbiota.</title>
        <authorList>
            <person name="Zou Y."/>
            <person name="Xue W."/>
            <person name="Luo G."/>
        </authorList>
    </citation>
    <scope>NUCLEOTIDE SEQUENCE [LARGE SCALE GENOMIC DNA]</scope>
    <source>
        <strain evidence="1 2">AM40-30BH</strain>
    </source>
</reference>
<dbReference type="AlphaFoldDB" id="A0A413VW36"/>
<proteinExistence type="predicted"/>
<dbReference type="Proteomes" id="UP000284379">
    <property type="component" value="Unassembled WGS sequence"/>
</dbReference>
<evidence type="ECO:0000313" key="1">
    <source>
        <dbReference type="EMBL" id="RHB37840.1"/>
    </source>
</evidence>
<dbReference type="GeneID" id="69501052"/>
<gene>
    <name evidence="1" type="ORF">DW888_04550</name>
</gene>
<name>A0A413VW36_9BACE</name>
<protein>
    <recommendedName>
        <fullName evidence="3">Periplasmic heavy metal sensor</fullName>
    </recommendedName>
</protein>
<evidence type="ECO:0008006" key="3">
    <source>
        <dbReference type="Google" id="ProtNLM"/>
    </source>
</evidence>
<evidence type="ECO:0000313" key="2">
    <source>
        <dbReference type="Proteomes" id="UP000284379"/>
    </source>
</evidence>
<organism evidence="1 2">
    <name type="scientific">Bacteroides nordii</name>
    <dbReference type="NCBI Taxonomy" id="291645"/>
    <lineage>
        <taxon>Bacteria</taxon>
        <taxon>Pseudomonadati</taxon>
        <taxon>Bacteroidota</taxon>
        <taxon>Bacteroidia</taxon>
        <taxon>Bacteroidales</taxon>
        <taxon>Bacteroidaceae</taxon>
        <taxon>Bacteroides</taxon>
    </lineage>
</organism>
<dbReference type="EMBL" id="QSGO01000002">
    <property type="protein sequence ID" value="RHB37840.1"/>
    <property type="molecule type" value="Genomic_DNA"/>
</dbReference>
<sequence length="148" mass="17462">MKRLIILLFIICGFTPLLWAMDGCNQQRLSPEEFRAKQKAFIIEKAGLNKEEAAKFFPVYFELQDKKKALNDKAWGLLRKGKDDKTTEAQYAEILKGVYDARSASDKLERDYYEKFKKILSNKKIYMVQKAEMRFHRELLKSANRKDK</sequence>
<dbReference type="RefSeq" id="WP_002559573.1">
    <property type="nucleotide sequence ID" value="NZ_BMBN01000024.1"/>
</dbReference>